<comment type="similarity">
    <text evidence="2">Belongs to the RLP family.</text>
</comment>
<dbReference type="InterPro" id="IPR003591">
    <property type="entry name" value="Leu-rich_rpt_typical-subtyp"/>
</dbReference>
<evidence type="ECO:0000256" key="5">
    <source>
        <dbReference type="ARBA" id="ARBA00022692"/>
    </source>
</evidence>
<evidence type="ECO:0000256" key="13">
    <source>
        <dbReference type="SAM" id="SignalP"/>
    </source>
</evidence>
<evidence type="ECO:0000256" key="7">
    <source>
        <dbReference type="ARBA" id="ARBA00022737"/>
    </source>
</evidence>
<dbReference type="PANTHER" id="PTHR48063:SF98">
    <property type="entry name" value="LRR RECEPTOR-LIKE SERINE_THREONINE-PROTEIN KINASE FLS2"/>
    <property type="match status" value="1"/>
</dbReference>
<keyword evidence="15" id="KW-0418">Kinase</keyword>
<feature type="signal peptide" evidence="13">
    <location>
        <begin position="1"/>
        <end position="28"/>
    </location>
</feature>
<keyword evidence="11" id="KW-0325">Glycoprotein</keyword>
<keyword evidence="4" id="KW-0433">Leucine-rich repeat</keyword>
<evidence type="ECO:0000256" key="11">
    <source>
        <dbReference type="ARBA" id="ARBA00023180"/>
    </source>
</evidence>
<protein>
    <submittedName>
        <fullName evidence="15">LRR receptor-like serine/threonine-protein kinase FLS2</fullName>
    </submittedName>
</protein>
<evidence type="ECO:0000313" key="16">
    <source>
        <dbReference type="Proteomes" id="UP000030645"/>
    </source>
</evidence>
<dbReference type="FunFam" id="3.80.10.10:FF:000111">
    <property type="entry name" value="LRR receptor-like serine/threonine-protein kinase ERECTA"/>
    <property type="match status" value="1"/>
</dbReference>
<evidence type="ECO:0000256" key="2">
    <source>
        <dbReference type="ARBA" id="ARBA00009592"/>
    </source>
</evidence>
<keyword evidence="15" id="KW-0808">Transferase</keyword>
<accession>W9QYP9</accession>
<feature type="chain" id="PRO_5004932255" evidence="13">
    <location>
        <begin position="29"/>
        <end position="852"/>
    </location>
</feature>
<evidence type="ECO:0000313" key="15">
    <source>
        <dbReference type="EMBL" id="EXB29182.1"/>
    </source>
</evidence>
<comment type="subcellular location">
    <subcellularLocation>
        <location evidence="1">Cell membrane</location>
        <topology evidence="1">Single-pass type I membrane protein</topology>
    </subcellularLocation>
</comment>
<keyword evidence="9 12" id="KW-0472">Membrane</keyword>
<dbReference type="FunFam" id="3.80.10.10:FF:000095">
    <property type="entry name" value="LRR receptor-like serine/threonine-protein kinase GSO1"/>
    <property type="match status" value="1"/>
</dbReference>
<evidence type="ECO:0000256" key="4">
    <source>
        <dbReference type="ARBA" id="ARBA00022614"/>
    </source>
</evidence>
<dbReference type="Pfam" id="PF13855">
    <property type="entry name" value="LRR_8"/>
    <property type="match status" value="2"/>
</dbReference>
<evidence type="ECO:0000256" key="6">
    <source>
        <dbReference type="ARBA" id="ARBA00022729"/>
    </source>
</evidence>
<evidence type="ECO:0000256" key="8">
    <source>
        <dbReference type="ARBA" id="ARBA00022989"/>
    </source>
</evidence>
<keyword evidence="7" id="KW-0677">Repeat</keyword>
<proteinExistence type="inferred from homology"/>
<evidence type="ECO:0000256" key="9">
    <source>
        <dbReference type="ARBA" id="ARBA00023136"/>
    </source>
</evidence>
<feature type="domain" description="Leucine-rich repeat-containing N-terminal plant-type" evidence="14">
    <location>
        <begin position="39"/>
        <end position="79"/>
    </location>
</feature>
<dbReference type="SUPFAM" id="SSF52058">
    <property type="entry name" value="L domain-like"/>
    <property type="match status" value="1"/>
</dbReference>
<evidence type="ECO:0000256" key="1">
    <source>
        <dbReference type="ARBA" id="ARBA00004251"/>
    </source>
</evidence>
<evidence type="ECO:0000256" key="10">
    <source>
        <dbReference type="ARBA" id="ARBA00023170"/>
    </source>
</evidence>
<reference evidence="16" key="1">
    <citation type="submission" date="2013-01" db="EMBL/GenBank/DDBJ databases">
        <title>Draft Genome Sequence of a Mulberry Tree, Morus notabilis C.K. Schneid.</title>
        <authorList>
            <person name="He N."/>
            <person name="Zhao S."/>
        </authorList>
    </citation>
    <scope>NUCLEOTIDE SEQUENCE</scope>
</reference>
<keyword evidence="16" id="KW-1185">Reference proteome</keyword>
<feature type="transmembrane region" description="Helical" evidence="12">
    <location>
        <begin position="742"/>
        <end position="765"/>
    </location>
</feature>
<dbReference type="STRING" id="981085.W9QYP9"/>
<dbReference type="InterPro" id="IPR046956">
    <property type="entry name" value="RLP23-like"/>
</dbReference>
<dbReference type="eggNOG" id="KOG0619">
    <property type="taxonomic scope" value="Eukaryota"/>
</dbReference>
<dbReference type="AlphaFoldDB" id="W9QYP9"/>
<dbReference type="GO" id="GO:0016301">
    <property type="term" value="F:kinase activity"/>
    <property type="evidence" value="ECO:0007669"/>
    <property type="project" value="UniProtKB-KW"/>
</dbReference>
<dbReference type="PANTHER" id="PTHR48063">
    <property type="entry name" value="LRR RECEPTOR-LIKE KINASE"/>
    <property type="match status" value="1"/>
</dbReference>
<keyword evidence="6 13" id="KW-0732">Signal</keyword>
<dbReference type="InterPro" id="IPR013210">
    <property type="entry name" value="LRR_N_plant-typ"/>
</dbReference>
<evidence type="ECO:0000256" key="12">
    <source>
        <dbReference type="SAM" id="Phobius"/>
    </source>
</evidence>
<dbReference type="SMART" id="SM00369">
    <property type="entry name" value="LRR_TYP"/>
    <property type="match status" value="8"/>
</dbReference>
<dbReference type="GO" id="GO:0005886">
    <property type="term" value="C:plasma membrane"/>
    <property type="evidence" value="ECO:0007669"/>
    <property type="project" value="UniProtKB-SubCell"/>
</dbReference>
<organism evidence="15 16">
    <name type="scientific">Morus notabilis</name>
    <dbReference type="NCBI Taxonomy" id="981085"/>
    <lineage>
        <taxon>Eukaryota</taxon>
        <taxon>Viridiplantae</taxon>
        <taxon>Streptophyta</taxon>
        <taxon>Embryophyta</taxon>
        <taxon>Tracheophyta</taxon>
        <taxon>Spermatophyta</taxon>
        <taxon>Magnoliopsida</taxon>
        <taxon>eudicotyledons</taxon>
        <taxon>Gunneridae</taxon>
        <taxon>Pentapetalae</taxon>
        <taxon>rosids</taxon>
        <taxon>fabids</taxon>
        <taxon>Rosales</taxon>
        <taxon>Moraceae</taxon>
        <taxon>Moreae</taxon>
        <taxon>Morus</taxon>
    </lineage>
</organism>
<dbReference type="Proteomes" id="UP000030645">
    <property type="component" value="Unassembled WGS sequence"/>
</dbReference>
<keyword evidence="5 12" id="KW-0812">Transmembrane</keyword>
<evidence type="ECO:0000256" key="3">
    <source>
        <dbReference type="ARBA" id="ARBA00022475"/>
    </source>
</evidence>
<sequence length="852" mass="95013">MNIVFAKSITLLFIFIFLSVDTAGFCSANKSSDSKLCVESEKQALLSFKKGIVNDTNDELASWAAEQEDCCKWAGIVCNKIIGHVEELRLSGGAQFPKFICSLAGLRYLDLSGTNFSGMIPPHLGNLTKLRNLSLGFYAISPGRVYVENLLWLSGLSSLEYLDMSYVNLSRASDHWLLAINKLPSLRELYFYECELSHIHHLSYVNFTFLAILDLSYNNFNSLIPDWIFSLSNLVDLTLRSSNFIGPFPNGSWHLNSLTNLVASENHLNSTIPNYLYGLANLEYLDLYRNNLQGFISSAIGNLTSITFLGLSHNALEGELPMSLGNLRRMQAFNVAYNKVNGSFSKILASLPCVWLIDVSHNHLEGVISEAHFVNHTCLRRFSASGNLLRQRVSPDWIPPFDLLDLEMGSWNLGPQFPTWLRSQKLLTGRIPDCWMKFPSLQVLDLGDNNLIGEIPSSVGSLKDLQWLRLHNNSLSGEIPSFLQNCTMLRNLDLGLNKFLGCIPTWLGFRLSNLNILNVRPNKLNGQIPHELCRLTKLQILDVPDNNLTGTIPSCFGNLIAMATKNQSSDPITYGWYIYELMENALVVIKGREDKYDTIHSLVTSLDLSSNNLSGEIPKQLTSLHGLISLNLSRNHLRGSIPDRIGDMESILSLDISRNQLSGKIPPSTSNLNFLSYFNMSCNELSGEIPLSTQLQSFGPSSFVGNQLCGPPLPEICIVDQNTMPAGTEDERKESDEDEEEYWFRLGIAVVFAVGFLGVISPLLFRGVLVVQDFGLLYQIQAHVGEELIFPISLLGASLASHFQKQSILSELTLAEENQTVPPDRNNTKEKKTNFRGDDEILQRRGILIASG</sequence>
<gene>
    <name evidence="15" type="ORF">L484_019708</name>
</gene>
<dbReference type="InterPro" id="IPR032675">
    <property type="entry name" value="LRR_dom_sf"/>
</dbReference>
<keyword evidence="3" id="KW-1003">Cell membrane</keyword>
<dbReference type="Gene3D" id="3.80.10.10">
    <property type="entry name" value="Ribonuclease Inhibitor"/>
    <property type="match status" value="2"/>
</dbReference>
<dbReference type="Pfam" id="PF00560">
    <property type="entry name" value="LRR_1"/>
    <property type="match status" value="5"/>
</dbReference>
<keyword evidence="8 12" id="KW-1133">Transmembrane helix</keyword>
<dbReference type="EMBL" id="KE343429">
    <property type="protein sequence ID" value="EXB29182.1"/>
    <property type="molecule type" value="Genomic_DNA"/>
</dbReference>
<dbReference type="FunFam" id="3.80.10.10:FF:000041">
    <property type="entry name" value="LRR receptor-like serine/threonine-protein kinase ERECTA"/>
    <property type="match status" value="1"/>
</dbReference>
<evidence type="ECO:0000259" key="14">
    <source>
        <dbReference type="Pfam" id="PF08263"/>
    </source>
</evidence>
<dbReference type="Pfam" id="PF08263">
    <property type="entry name" value="LRRNT_2"/>
    <property type="match status" value="1"/>
</dbReference>
<keyword evidence="10 15" id="KW-0675">Receptor</keyword>
<name>W9QYP9_9ROSA</name>
<dbReference type="SUPFAM" id="SSF52047">
    <property type="entry name" value="RNI-like"/>
    <property type="match status" value="1"/>
</dbReference>
<dbReference type="InterPro" id="IPR001611">
    <property type="entry name" value="Leu-rich_rpt"/>
</dbReference>